<dbReference type="Gene3D" id="3.30.565.10">
    <property type="entry name" value="Histidine kinase-like ATPase, C-terminal domain"/>
    <property type="match status" value="1"/>
</dbReference>
<name>A0A1Q5PRZ5_9ACTO</name>
<sequence length="109" mass="11984">MGRIKAASQRLNFLINDMMTLVKLDEGQPLAAADFDLTEVAEEIADHYVQLLAAQGGALQVKVEPGLVAHGDEGEYLNLDYFAGQPQQIRYREHGIPADSEQAREAGHH</sequence>
<comment type="caution">
    <text evidence="1">The sequence shown here is derived from an EMBL/GenBank/DDBJ whole genome shotgun (WGS) entry which is preliminary data.</text>
</comment>
<dbReference type="AlphaFoldDB" id="A0A1Q5PRZ5"/>
<dbReference type="Proteomes" id="UP000186465">
    <property type="component" value="Unassembled WGS sequence"/>
</dbReference>
<protein>
    <submittedName>
        <fullName evidence="1">Uncharacterized protein</fullName>
    </submittedName>
</protein>
<dbReference type="InterPro" id="IPR036890">
    <property type="entry name" value="HATPase_C_sf"/>
</dbReference>
<proteinExistence type="predicted"/>
<accession>A0A1Q5PRZ5</accession>
<evidence type="ECO:0000313" key="1">
    <source>
        <dbReference type="EMBL" id="OKL50303.1"/>
    </source>
</evidence>
<reference evidence="2" key="1">
    <citation type="submission" date="2016-11" db="EMBL/GenBank/DDBJ databases">
        <title>Actinomyces gypaetusis sp. nov. isolated from Gypaetus barbatus in Qinghai Tibet Plateau China.</title>
        <authorList>
            <person name="Meng X."/>
        </authorList>
    </citation>
    <scope>NUCLEOTIDE SEQUENCE [LARGE SCALE GENOMIC DNA]</scope>
    <source>
        <strain evidence="2">DSM 15383</strain>
    </source>
</reference>
<evidence type="ECO:0000313" key="2">
    <source>
        <dbReference type="Proteomes" id="UP000186465"/>
    </source>
</evidence>
<organism evidence="1 2">
    <name type="scientific">Boudabousia marimammalium</name>
    <dbReference type="NCBI Taxonomy" id="156892"/>
    <lineage>
        <taxon>Bacteria</taxon>
        <taxon>Bacillati</taxon>
        <taxon>Actinomycetota</taxon>
        <taxon>Actinomycetes</taxon>
        <taxon>Actinomycetales</taxon>
        <taxon>Actinomycetaceae</taxon>
        <taxon>Boudabousia</taxon>
    </lineage>
</organism>
<gene>
    <name evidence="1" type="ORF">BM477_02640</name>
</gene>
<dbReference type="EMBL" id="MPDM01000002">
    <property type="protein sequence ID" value="OKL50303.1"/>
    <property type="molecule type" value="Genomic_DNA"/>
</dbReference>
<keyword evidence="2" id="KW-1185">Reference proteome</keyword>
<dbReference type="STRING" id="156892.BM477_02640"/>